<dbReference type="CDD" id="cd19543">
    <property type="entry name" value="DCL_NRPS"/>
    <property type="match status" value="1"/>
</dbReference>
<keyword evidence="11" id="KW-1185">Reference proteome</keyword>
<dbReference type="InterPro" id="IPR006162">
    <property type="entry name" value="Ppantetheine_attach_site"/>
</dbReference>
<gene>
    <name evidence="10" type="ORF">ACFQ5D_22360</name>
</gene>
<dbReference type="Gene3D" id="2.30.38.10">
    <property type="entry name" value="Luciferase, Domain 3"/>
    <property type="match status" value="2"/>
</dbReference>
<dbReference type="InterPro" id="IPR020802">
    <property type="entry name" value="TesA-like"/>
</dbReference>
<dbReference type="Gene3D" id="1.10.1200.10">
    <property type="entry name" value="ACP-like"/>
    <property type="match status" value="3"/>
</dbReference>
<evidence type="ECO:0000313" key="11">
    <source>
        <dbReference type="Proteomes" id="UP001597340"/>
    </source>
</evidence>
<dbReference type="CDD" id="cd19534">
    <property type="entry name" value="E_NRPS"/>
    <property type="match status" value="1"/>
</dbReference>
<dbReference type="CDD" id="cd19531">
    <property type="entry name" value="LCL_NRPS-like"/>
    <property type="match status" value="1"/>
</dbReference>
<dbReference type="PROSITE" id="PS50075">
    <property type="entry name" value="CARRIER"/>
    <property type="match status" value="3"/>
</dbReference>
<dbReference type="Gene3D" id="3.30.300.30">
    <property type="match status" value="3"/>
</dbReference>
<dbReference type="Pfam" id="PF00975">
    <property type="entry name" value="Thioesterase"/>
    <property type="match status" value="1"/>
</dbReference>
<evidence type="ECO:0000259" key="9">
    <source>
        <dbReference type="PROSITE" id="PS50075"/>
    </source>
</evidence>
<dbReference type="RefSeq" id="WP_377570925.1">
    <property type="nucleotide sequence ID" value="NZ_JBHTNZ010000059.1"/>
</dbReference>
<evidence type="ECO:0000256" key="7">
    <source>
        <dbReference type="ARBA" id="ARBA00023194"/>
    </source>
</evidence>
<comment type="similarity">
    <text evidence="2">Belongs to the ATP-dependent AMP-binding enzyme family.</text>
</comment>
<dbReference type="SMART" id="SM00824">
    <property type="entry name" value="PKS_TE"/>
    <property type="match status" value="1"/>
</dbReference>
<dbReference type="SUPFAM" id="SSF52777">
    <property type="entry name" value="CoA-dependent acyltransferases"/>
    <property type="match status" value="6"/>
</dbReference>
<name>A0ABW4DH87_9BACL</name>
<keyword evidence="6" id="KW-0677">Repeat</keyword>
<feature type="domain" description="Carrier" evidence="9">
    <location>
        <begin position="1149"/>
        <end position="1223"/>
    </location>
</feature>
<proteinExistence type="inferred from homology"/>
<dbReference type="InterPro" id="IPR029058">
    <property type="entry name" value="AB_hydrolase_fold"/>
</dbReference>
<dbReference type="SUPFAM" id="SSF56801">
    <property type="entry name" value="Acetyl-CoA synthetase-like"/>
    <property type="match status" value="3"/>
</dbReference>
<feature type="non-terminal residue" evidence="10">
    <location>
        <position position="1"/>
    </location>
</feature>
<protein>
    <submittedName>
        <fullName evidence="10">Amino acid adenylation domain-containing protein</fullName>
    </submittedName>
</protein>
<dbReference type="PROSITE" id="PS00012">
    <property type="entry name" value="PHOSPHOPANTETHEINE"/>
    <property type="match status" value="3"/>
</dbReference>
<dbReference type="NCBIfam" id="TIGR01733">
    <property type="entry name" value="AA-adenyl-dom"/>
    <property type="match status" value="2"/>
</dbReference>
<keyword evidence="3" id="KW-0596">Phosphopantetheine</keyword>
<evidence type="ECO:0000256" key="4">
    <source>
        <dbReference type="ARBA" id="ARBA00022553"/>
    </source>
</evidence>
<dbReference type="PANTHER" id="PTHR45527">
    <property type="entry name" value="NONRIBOSOMAL PEPTIDE SYNTHETASE"/>
    <property type="match status" value="1"/>
</dbReference>
<dbReference type="Gene3D" id="3.40.50.1820">
    <property type="entry name" value="alpha/beta hydrolase"/>
    <property type="match status" value="1"/>
</dbReference>
<dbReference type="InterPro" id="IPR045851">
    <property type="entry name" value="AMP-bd_C_sf"/>
</dbReference>
<dbReference type="InterPro" id="IPR009081">
    <property type="entry name" value="PP-bd_ACP"/>
</dbReference>
<evidence type="ECO:0000256" key="5">
    <source>
        <dbReference type="ARBA" id="ARBA00022598"/>
    </source>
</evidence>
<organism evidence="10 11">
    <name type="scientific">Paenibacillus farraposensis</name>
    <dbReference type="NCBI Taxonomy" id="2807095"/>
    <lineage>
        <taxon>Bacteria</taxon>
        <taxon>Bacillati</taxon>
        <taxon>Bacillota</taxon>
        <taxon>Bacilli</taxon>
        <taxon>Bacillales</taxon>
        <taxon>Paenibacillaceae</taxon>
        <taxon>Paenibacillus</taxon>
    </lineage>
</organism>
<keyword evidence="8" id="KW-0511">Multifunctional enzyme</keyword>
<dbReference type="SUPFAM" id="SSF53474">
    <property type="entry name" value="alpha/beta-Hydrolases"/>
    <property type="match status" value="1"/>
</dbReference>
<dbReference type="InterPro" id="IPR020806">
    <property type="entry name" value="PKS_PP-bd"/>
</dbReference>
<dbReference type="EMBL" id="JBHTNZ010000059">
    <property type="protein sequence ID" value="MFD1464030.1"/>
    <property type="molecule type" value="Genomic_DNA"/>
</dbReference>
<dbReference type="PANTHER" id="PTHR45527:SF14">
    <property type="entry name" value="PLIPASTATIN SYNTHASE SUBUNIT B"/>
    <property type="match status" value="1"/>
</dbReference>
<sequence length="2999" mass="337199">HQVKIRGYRIELGEVETQLLKVEAVQETVVVAREDESGQKQMCAYFTANAELTGSELRGALAQELPGYMIPSYFVQLAHMPLSPNGKIDRKALPVPERNLLAGGKYEAPTTPMETRLAQIWKDVLGVGRVGIKDNFFEIGGHSLRATLLIARIQKEMNGLLSLREVFQYPTIAEMAELMASRDQAAYASIPATEERSYYPASSAQKRLYVLSQLEGGEISYNMPGVMMVEGKLDRTRLEAAFRRLISRHETLRTSFDVVNGEPVQRVHEEVPFAVEYAEAREEEAKVRIRDFIRPFDLQQAPLLRAGLIKLQQDRHLLLFDMHHIISDGTSMGVLTEEFIQMYEGSELPELRIQYKDYAVWQQREMQSERIDKQEAYWLDVFRGELPILDLPIDETRPAERSFAGKQVDFVIDAFRSEALKRLAAQSGSTLYMVLLSAYTAFLYKYTGQEDIIVGTPIAGRPHSDLEGLIGMFVGTLALRNYPSGEKTILDYLQEVKETALQAYEHQDYPFEELVAKLNMNRDMSRNPLFDTMFVLQNTEQSEREIAGLQFKPYVYENPTAKFDLTLLIAEQGEELVCSLEYASALFKRETVEQIANHFMQVIDAVVNAPEMKLSEIAIITAAEQAQILEQFNTTAADYPMDKPIHQMFEEQVERTPEQTAMVFGESRLTYRELNDRVNQLAHVLRAEGVRSEQFVGLMVERSLEMVIGIFGILKAGGAYVPIDPEYPEERIHYILKDSGAKLLLTQSHLRREKPDLAGFEGKMVDLDSSQAYAEDRSNPGITVKPKDLMYLIYTSGTTGLPKGTMITQQGLVNYIWWAKKVYVGEEKLDFPLYSSISFDLTLTSIFTPLITGNTIFIYEGADKGTLIQEIIEDNQVDILKLTPTHLSLIKDMKIPDHSRIRKMIVGGENLSTHLAKSISDLFGGNIEIFNEYGPTETVVGCMIYLYDPVRDTKDSVPIGVPADNVYIYLLDSQRNLVPPGVPGEMYIAGDGVALGYLNRPELTAEKFVDNPFAPGGRMYRTGDLARWQADGNIEYLGRIDEQVKIRGYRIELGEVEAQLMKVDAVQEAVVTARADEDGQKYLCAYLVTDRSLTASELRGALAQELPSYMIPSYFVQLERLPYTPNGKIDRKALPVPERSMPTGTAYEAPRTAVEQALTAVWQGVLGVGKIGIRDNFFDLGGDSIKSIQVSSRMLQAGYKLDMKHLFKCPTIAELSPHAQIVGRIADQGEVTGETPLLPIQRWFFEQTPVDPHHYNHAIMLYRAEGFELTALRRTMDKIAEHHDALRLVFRQTDRGYEAWNRGAGEGELYTLDIADFRGEADCASAIEAKASDIQRSINLSEGPLLRLGLFHCADGDHLLIVIHHLAVDGVSWRILFEDIATGYEQAASGQEIRLPHKTDSFRTWAQQLPQYAASPAMESEREYWRQIVQTAAATEPLPKDFVHPVALVRDSETVVAGWSEEETLLLLKQANHAYNTEVNDLLLTALGMAVHAWTGTEQVLVNLEGHGREPIIPDTDITRTVGWFTSQYPVVLEMGAEQDVSRRIKRVKEGLRRIPNKGIGYGILAHLSDDGGNGDDSLQLKPEISFNYLGQFDQDLDSNKLHISPYSTGVAISENSTRNYVLDINGMISEDTLKLAISYCGNHYRKETMEKLAELIQNSLRAIILHCAGKEQSELTPSDLLLSDLSMEELEQLVQQTRHVGEIENVYKLAPMQKGMLFLSLLESNSDSYFEQSTFGIQGSLDIQVFSQSLDALMQRHDALRTNFYNGLAEPVQIVFRNKQGEFYYEDLRGMDQAQRDAYAESFNARDRAKGFDLTQDALLRISILRTGEENYNLIWSFHHIIIDGWCVPLLMQEIFEHYTAILQQRQPELPPVPSYSTYIEWLDRQDAGKAADYWSKYLEDYEQQTLLPQGKAQGKVEGYSLEYLVCDLGEDMAKQIELLAKQHQVTVSMLMQAVWGILLQRYNNSRDVVFGNVVSGRPAEIPGIENMVGLFINTIPVRVQTGEEETFAQLLKKLQEQYLASHSYDTYPLYEIQALTGQKQSLINHVMVFENYPVEERLGQLRQDDSDEMEITVIEAFEQTNYDFVLTIEPGAQLELHMRYNALVFEAETIRRLQGHLVRLLEQVLDNPHIPVSDLDMITGQEKAQIIEVWGDTAAPYPREKTLHSIFEEKAALTPDHTALIYGETELTYGELHQQANRLARTLRAQGVRPDQPVGIMVERSLEMIIGIHAILKAGGAYVPIDPEFPEDRIRHMLEDSGAKLLLTKNHLKDRFPFAGTIVTLDDPQAYHVDASNLEPIAGPEHLAYIIYTSGSTGKPKGVMIEHRSAVHTLSQLEAEYPMLAGDRFLLKTTFTFDFSVPELFCWFFGQGTLVILPQGADKDPVTLLEAVDANRITHLNLVPSMLSVLVQYLKESGTQGFLTLKYLFACGETLPVKLVEEYYKVSPYAVLENIYGPTEAAVYATRYTTSLETVSLMHVPIGKPYANVQVWIMDSASQLSPVGVPGELCIAGEGVARGYFNQPDLTAEKFIPHPYKPGERIYRTGDLARWLPDGNIEYLGRIDHQVKIRGYRIELGEVEAQVLKVPSVQEAVVLALADATGSTQLCAYFVAEESLTAGVLREALAGELPGYMIPSAFVQLPQMPLNPNGKLDRKALPAPEALLRSTAEYIPPRTPTEVELAQIWSEVLGVEEIGVKDHFFELGGHSLKVLGLIQKISTSMGVQLPLQLVFNLPTVEELALEISKLRAKAAHEEEEMEILRFPGKGTIKLFCFPPRVGYSLGYYEMARELEEHCEVYGFEFIGDRVQGQEMLDRYVDAVIGIQAEGPYVFLGYSLGGNLAFEVAKAMESRGHHVSDLIMVDAMRETSKDESTPEQLEEIVEMVMDSIGDQYKSFLADPSDRERVKDKMLVYSIYRNELINAGEVQANIHALIAEDDTIGPVTSSDKLQWQQATLGQYEEYGVIGTHDVLLESGYVSENAKVLRQILGKITAAASKNKPILS</sequence>
<dbReference type="InterPro" id="IPR010060">
    <property type="entry name" value="NRPS_synth"/>
</dbReference>
<comment type="cofactor">
    <cofactor evidence="1">
        <name>pantetheine 4'-phosphate</name>
        <dbReference type="ChEBI" id="CHEBI:47942"/>
    </cofactor>
</comment>
<dbReference type="Pfam" id="PF00668">
    <property type="entry name" value="Condensation"/>
    <property type="match status" value="3"/>
</dbReference>
<dbReference type="InterPro" id="IPR020845">
    <property type="entry name" value="AMP-binding_CS"/>
</dbReference>
<dbReference type="PROSITE" id="PS00455">
    <property type="entry name" value="AMP_BINDING"/>
    <property type="match status" value="2"/>
</dbReference>
<dbReference type="Gene3D" id="3.30.559.10">
    <property type="entry name" value="Chloramphenicol acetyltransferase-like domain"/>
    <property type="match status" value="3"/>
</dbReference>
<dbReference type="SMART" id="SM00823">
    <property type="entry name" value="PKS_PP"/>
    <property type="match status" value="3"/>
</dbReference>
<dbReference type="InterPro" id="IPR025110">
    <property type="entry name" value="AMP-bd_C"/>
</dbReference>
<evidence type="ECO:0000256" key="1">
    <source>
        <dbReference type="ARBA" id="ARBA00001957"/>
    </source>
</evidence>
<evidence type="ECO:0000256" key="8">
    <source>
        <dbReference type="ARBA" id="ARBA00023268"/>
    </source>
</evidence>
<evidence type="ECO:0000256" key="3">
    <source>
        <dbReference type="ARBA" id="ARBA00022450"/>
    </source>
</evidence>
<dbReference type="InterPro" id="IPR001242">
    <property type="entry name" value="Condensation_dom"/>
</dbReference>
<keyword evidence="4" id="KW-0597">Phosphoprotein</keyword>
<dbReference type="InterPro" id="IPR023213">
    <property type="entry name" value="CAT-like_dom_sf"/>
</dbReference>
<keyword evidence="5" id="KW-0436">Ligase</keyword>
<feature type="domain" description="Carrier" evidence="9">
    <location>
        <begin position="108"/>
        <end position="183"/>
    </location>
</feature>
<evidence type="ECO:0000313" key="10">
    <source>
        <dbReference type="EMBL" id="MFD1464030.1"/>
    </source>
</evidence>
<dbReference type="InterPro" id="IPR010071">
    <property type="entry name" value="AA_adenyl_dom"/>
</dbReference>
<dbReference type="InterPro" id="IPR036736">
    <property type="entry name" value="ACP-like_sf"/>
</dbReference>
<evidence type="ECO:0000256" key="2">
    <source>
        <dbReference type="ARBA" id="ARBA00006432"/>
    </source>
</evidence>
<dbReference type="InterPro" id="IPR001031">
    <property type="entry name" value="Thioesterase"/>
</dbReference>
<feature type="domain" description="Carrier" evidence="9">
    <location>
        <begin position="2670"/>
        <end position="2745"/>
    </location>
</feature>
<dbReference type="SUPFAM" id="SSF47336">
    <property type="entry name" value="ACP-like"/>
    <property type="match status" value="3"/>
</dbReference>
<dbReference type="NCBIfam" id="NF003417">
    <property type="entry name" value="PRK04813.1"/>
    <property type="match status" value="3"/>
</dbReference>
<dbReference type="NCBIfam" id="TIGR01720">
    <property type="entry name" value="NRPS-para261"/>
    <property type="match status" value="1"/>
</dbReference>
<dbReference type="Pfam" id="PF13193">
    <property type="entry name" value="AMP-binding_C"/>
    <property type="match status" value="3"/>
</dbReference>
<dbReference type="Proteomes" id="UP001597340">
    <property type="component" value="Unassembled WGS sequence"/>
</dbReference>
<accession>A0ABW4DH87</accession>
<dbReference type="Gene3D" id="1.10.287.490">
    <property type="entry name" value="Helix hairpin bin"/>
    <property type="match status" value="1"/>
</dbReference>
<dbReference type="Gene3D" id="3.30.559.30">
    <property type="entry name" value="Nonribosomal peptide synthetase, condensation domain"/>
    <property type="match status" value="3"/>
</dbReference>
<keyword evidence="7" id="KW-0045">Antibiotic biosynthesis</keyword>
<evidence type="ECO:0000256" key="6">
    <source>
        <dbReference type="ARBA" id="ARBA00022737"/>
    </source>
</evidence>
<dbReference type="Pfam" id="PF00550">
    <property type="entry name" value="PP-binding"/>
    <property type="match status" value="3"/>
</dbReference>
<dbReference type="Gene3D" id="3.40.50.980">
    <property type="match status" value="4"/>
</dbReference>
<comment type="caution">
    <text evidence="10">The sequence shown here is derived from an EMBL/GenBank/DDBJ whole genome shotgun (WGS) entry which is preliminary data.</text>
</comment>
<dbReference type="Pfam" id="PF00501">
    <property type="entry name" value="AMP-binding"/>
    <property type="match status" value="2"/>
</dbReference>
<dbReference type="InterPro" id="IPR000873">
    <property type="entry name" value="AMP-dep_synth/lig_dom"/>
</dbReference>
<reference evidence="11" key="1">
    <citation type="journal article" date="2019" name="Int. J. Syst. Evol. Microbiol.">
        <title>The Global Catalogue of Microorganisms (GCM) 10K type strain sequencing project: providing services to taxonomists for standard genome sequencing and annotation.</title>
        <authorList>
            <consortium name="The Broad Institute Genomics Platform"/>
            <consortium name="The Broad Institute Genome Sequencing Center for Infectious Disease"/>
            <person name="Wu L."/>
            <person name="Ma J."/>
        </authorList>
    </citation>
    <scope>NUCLEOTIDE SEQUENCE [LARGE SCALE GENOMIC DNA]</scope>
    <source>
        <strain evidence="11">CCM 9147</strain>
    </source>
</reference>